<evidence type="ECO:0000313" key="3">
    <source>
        <dbReference type="Proteomes" id="UP000597338"/>
    </source>
</evidence>
<evidence type="ECO:0008006" key="4">
    <source>
        <dbReference type="Google" id="ProtNLM"/>
    </source>
</evidence>
<sequence length="772" mass="87327">MKKKTLYGFLLRLYNTIKLNLFYVLLSLLVPVILWKVQVGRDIVVSLAESSQHSYLNTPLLIASFSLLALSNWAIPVLAIDIWRALTRRRVNSQSLYSGLISLYNGDSVEGKRQFPIRYFASLPWVIFLYVTVTSFFPGKTFVGIGVLVLLVAGIFLLDWQYRRKRVPRVFQQLWDNAADGNTAAARKKALRYVAFMTLFFLLFLALIGGIGYGLRSSRTGVILLIVSAHFVSILANYAYMKFAENVDIKNREVSYFVSKYIHICSLSCTLLLAIFLQFCNGSKWPVEIGFFSPIFILITAISLFLFLTDVLITAQLNITWVYNGLSSGQPVWAWYNPMIRLFALGFLFLFFFNSVNSHRIRKQIAPPDRVFTADMRPSLTAYFDRWVQDRVTGDRDTLNVYLISGQGGGSRAAVWFFMAMNYLDSLKSTPSSRFSEHVFSISTVSGSTSGAAMYLADRYLNVSPQPMSVVPRMKTLYARNYLSSSFWGALIGDGFEGIKYEAVGRLSDRRAFPKDRNYYFQQEEIQGYTEATPSLHRKEIDGFFKTDYLKPYVLTADTGQSRSATDPITFHTALPLFFINSAIVETGQRGVFAPVDLASFSLGTDLYASFKRYNPHYNIPLIACVNQSQAFPIINAYNYLDGAGRLIDGGIYENSGTATTLEIYETLRRHLAAKPDAPYRVRFVCINLVNTNMDAVRDDVRFRPASVLNTLTAAFQSPFGGHEQFSYRNILRRVIAPDTAYSFPLDKPVPLTRMLQSAAIDTMYVSLRAMK</sequence>
<reference evidence="3" key="1">
    <citation type="journal article" date="2019" name="Int. J. Syst. Evol. Microbiol.">
        <title>The Global Catalogue of Microorganisms (GCM) 10K type strain sequencing project: providing services to taxonomists for standard genome sequencing and annotation.</title>
        <authorList>
            <consortium name="The Broad Institute Genomics Platform"/>
            <consortium name="The Broad Institute Genome Sequencing Center for Infectious Disease"/>
            <person name="Wu L."/>
            <person name="Ma J."/>
        </authorList>
    </citation>
    <scope>NUCLEOTIDE SEQUENCE [LARGE SCALE GENOMIC DNA]</scope>
    <source>
        <strain evidence="3">CGMCC 1.15342</strain>
    </source>
</reference>
<organism evidence="2 3">
    <name type="scientific">Parapedobacter defluvii</name>
    <dbReference type="NCBI Taxonomy" id="2045106"/>
    <lineage>
        <taxon>Bacteria</taxon>
        <taxon>Pseudomonadati</taxon>
        <taxon>Bacteroidota</taxon>
        <taxon>Sphingobacteriia</taxon>
        <taxon>Sphingobacteriales</taxon>
        <taxon>Sphingobacteriaceae</taxon>
        <taxon>Parapedobacter</taxon>
    </lineage>
</organism>
<feature type="transmembrane region" description="Helical" evidence="1">
    <location>
        <begin position="119"/>
        <end position="137"/>
    </location>
</feature>
<keyword evidence="3" id="KW-1185">Reference proteome</keyword>
<dbReference type="Proteomes" id="UP000597338">
    <property type="component" value="Unassembled WGS sequence"/>
</dbReference>
<feature type="transmembrane region" description="Helical" evidence="1">
    <location>
        <begin position="221"/>
        <end position="240"/>
    </location>
</feature>
<proteinExistence type="predicted"/>
<feature type="transmembrane region" description="Helical" evidence="1">
    <location>
        <begin position="291"/>
        <end position="313"/>
    </location>
</feature>
<name>A0ABQ1M475_9SPHI</name>
<feature type="transmembrane region" description="Helical" evidence="1">
    <location>
        <begin position="59"/>
        <end position="80"/>
    </location>
</feature>
<dbReference type="RefSeq" id="WP_188751000.1">
    <property type="nucleotide sequence ID" value="NZ_BMIK01000007.1"/>
</dbReference>
<feature type="transmembrane region" description="Helical" evidence="1">
    <location>
        <begin position="143"/>
        <end position="162"/>
    </location>
</feature>
<feature type="transmembrane region" description="Helical" evidence="1">
    <location>
        <begin position="334"/>
        <end position="353"/>
    </location>
</feature>
<evidence type="ECO:0000256" key="1">
    <source>
        <dbReference type="SAM" id="Phobius"/>
    </source>
</evidence>
<keyword evidence="1" id="KW-1133">Transmembrane helix</keyword>
<keyword evidence="1" id="KW-0472">Membrane</keyword>
<feature type="transmembrane region" description="Helical" evidence="1">
    <location>
        <begin position="261"/>
        <end position="279"/>
    </location>
</feature>
<keyword evidence="1" id="KW-0812">Transmembrane</keyword>
<dbReference type="EMBL" id="BMIK01000007">
    <property type="protein sequence ID" value="GGC31260.1"/>
    <property type="molecule type" value="Genomic_DNA"/>
</dbReference>
<accession>A0ABQ1M475</accession>
<protein>
    <recommendedName>
        <fullName evidence="4">Patatin-like phospholipase</fullName>
    </recommendedName>
</protein>
<feature type="transmembrane region" description="Helical" evidence="1">
    <location>
        <begin position="21"/>
        <end position="39"/>
    </location>
</feature>
<gene>
    <name evidence="2" type="ORF">GCM10011386_24120</name>
</gene>
<comment type="caution">
    <text evidence="2">The sequence shown here is derived from an EMBL/GenBank/DDBJ whole genome shotgun (WGS) entry which is preliminary data.</text>
</comment>
<evidence type="ECO:0000313" key="2">
    <source>
        <dbReference type="EMBL" id="GGC31260.1"/>
    </source>
</evidence>
<feature type="transmembrane region" description="Helical" evidence="1">
    <location>
        <begin position="193"/>
        <end position="215"/>
    </location>
</feature>